<dbReference type="GO" id="GO:0006457">
    <property type="term" value="P:protein folding"/>
    <property type="evidence" value="ECO:0007669"/>
    <property type="project" value="InterPro"/>
</dbReference>
<dbReference type="SMART" id="SM00271">
    <property type="entry name" value="DnaJ"/>
    <property type="match status" value="1"/>
</dbReference>
<evidence type="ECO:0000259" key="2">
    <source>
        <dbReference type="PROSITE" id="PS50076"/>
    </source>
</evidence>
<dbReference type="PROSITE" id="PS50076">
    <property type="entry name" value="DNAJ_2"/>
    <property type="match status" value="1"/>
</dbReference>
<dbReference type="SUPFAM" id="SSF46565">
    <property type="entry name" value="Chaperone J-domain"/>
    <property type="match status" value="1"/>
</dbReference>
<name>A0A6C0KG85_9ZZZZ</name>
<accession>A0A6C0KG85</accession>
<protein>
    <recommendedName>
        <fullName evidence="2">J domain-containing protein</fullName>
    </recommendedName>
</protein>
<dbReference type="Gene3D" id="2.60.260.20">
    <property type="entry name" value="Urease metallochaperone UreE, N-terminal domain"/>
    <property type="match status" value="2"/>
</dbReference>
<dbReference type="CDD" id="cd06257">
    <property type="entry name" value="DnaJ"/>
    <property type="match status" value="1"/>
</dbReference>
<proteinExistence type="predicted"/>
<dbReference type="PANTHER" id="PTHR24078:SF553">
    <property type="entry name" value="DNAJ HOMOLOG SUBFAMILY B MEMBER 5"/>
    <property type="match status" value="1"/>
</dbReference>
<organism evidence="3">
    <name type="scientific">viral metagenome</name>
    <dbReference type="NCBI Taxonomy" id="1070528"/>
    <lineage>
        <taxon>unclassified sequences</taxon>
        <taxon>metagenomes</taxon>
        <taxon>organismal metagenomes</taxon>
    </lineage>
</organism>
<dbReference type="EMBL" id="MN740880">
    <property type="protein sequence ID" value="QHU16353.1"/>
    <property type="molecule type" value="Genomic_DNA"/>
</dbReference>
<dbReference type="GO" id="GO:0005829">
    <property type="term" value="C:cytosol"/>
    <property type="evidence" value="ECO:0007669"/>
    <property type="project" value="TreeGrafter"/>
</dbReference>
<dbReference type="Pfam" id="PF01556">
    <property type="entry name" value="DnaJ_C"/>
    <property type="match status" value="1"/>
</dbReference>
<dbReference type="PRINTS" id="PR00625">
    <property type="entry name" value="JDOMAIN"/>
</dbReference>
<dbReference type="GO" id="GO:0051082">
    <property type="term" value="F:unfolded protein binding"/>
    <property type="evidence" value="ECO:0007669"/>
    <property type="project" value="InterPro"/>
</dbReference>
<dbReference type="InterPro" id="IPR036869">
    <property type="entry name" value="J_dom_sf"/>
</dbReference>
<dbReference type="Gene3D" id="1.10.287.110">
    <property type="entry name" value="DnaJ domain"/>
    <property type="match status" value="1"/>
</dbReference>
<feature type="domain" description="J" evidence="2">
    <location>
        <begin position="2"/>
        <end position="64"/>
    </location>
</feature>
<reference evidence="3" key="1">
    <citation type="journal article" date="2020" name="Nature">
        <title>Giant virus diversity and host interactions through global metagenomics.</title>
        <authorList>
            <person name="Schulz F."/>
            <person name="Roux S."/>
            <person name="Paez-Espino D."/>
            <person name="Jungbluth S."/>
            <person name="Walsh D.A."/>
            <person name="Denef V.J."/>
            <person name="McMahon K.D."/>
            <person name="Konstantinidis K.T."/>
            <person name="Eloe-Fadrosh E.A."/>
            <person name="Kyrpides N.C."/>
            <person name="Woyke T."/>
        </authorList>
    </citation>
    <scope>NUCLEOTIDE SEQUENCE</scope>
    <source>
        <strain evidence="3">GVMAG-S-3300011013-78</strain>
    </source>
</reference>
<keyword evidence="1" id="KW-0143">Chaperone</keyword>
<dbReference type="GO" id="GO:0051087">
    <property type="term" value="F:protein-folding chaperone binding"/>
    <property type="evidence" value="ECO:0007669"/>
    <property type="project" value="TreeGrafter"/>
</dbReference>
<dbReference type="AlphaFoldDB" id="A0A6C0KG85"/>
<evidence type="ECO:0000313" key="3">
    <source>
        <dbReference type="EMBL" id="QHU16353.1"/>
    </source>
</evidence>
<dbReference type="InterPro" id="IPR051339">
    <property type="entry name" value="DnaJ_subfamily_B"/>
</dbReference>
<dbReference type="PANTHER" id="PTHR24078">
    <property type="entry name" value="DNAJ HOMOLOG SUBFAMILY C MEMBER"/>
    <property type="match status" value="1"/>
</dbReference>
<dbReference type="CDD" id="cd10747">
    <property type="entry name" value="DnaJ_C"/>
    <property type="match status" value="1"/>
</dbReference>
<evidence type="ECO:0000256" key="1">
    <source>
        <dbReference type="ARBA" id="ARBA00023186"/>
    </source>
</evidence>
<dbReference type="InterPro" id="IPR018253">
    <property type="entry name" value="DnaJ_domain_CS"/>
</dbReference>
<dbReference type="SUPFAM" id="SSF49493">
    <property type="entry name" value="HSP40/DnaJ peptide-binding domain"/>
    <property type="match status" value="2"/>
</dbReference>
<dbReference type="InterPro" id="IPR002939">
    <property type="entry name" value="DnaJ_C"/>
</dbReference>
<dbReference type="InterPro" id="IPR001623">
    <property type="entry name" value="DnaJ_domain"/>
</dbReference>
<sequence>MNYYKLLELDEKATTSDIKKAFRRLSMKYHPDKPNGNEERFKEINQAYSILSDETQRIKYDRENIKYFDNISFDNNLINNLFNKINNNNNLDFFTKNMKNFKKPIPIIKTIEITFNQSFGGHSYPLEIERWIHDNGEKYRENEKVYIDIPKGIDENELIILRSKGNIIINETEEIKGDLKCFIKIINDTPFIRNGLNIIYHKHITLKEALCGFSFELNYIEQNKFIINNNNMKIISPGFQRTIPNKGFERNGKTGNLILIFNIIFPTELSEEQITNLNKIL</sequence>
<dbReference type="PROSITE" id="PS00636">
    <property type="entry name" value="DNAJ_1"/>
    <property type="match status" value="1"/>
</dbReference>
<dbReference type="Pfam" id="PF00226">
    <property type="entry name" value="DnaJ"/>
    <property type="match status" value="1"/>
</dbReference>
<dbReference type="InterPro" id="IPR008971">
    <property type="entry name" value="HSP40/DnaJ_pept-bd"/>
</dbReference>